<dbReference type="GO" id="GO:0005975">
    <property type="term" value="P:carbohydrate metabolic process"/>
    <property type="evidence" value="ECO:0007669"/>
    <property type="project" value="InterPro"/>
</dbReference>
<evidence type="ECO:0000256" key="2">
    <source>
        <dbReference type="ARBA" id="ARBA00023295"/>
    </source>
</evidence>
<dbReference type="EMBL" id="QQWG01000020">
    <property type="protein sequence ID" value="RRG19438.1"/>
    <property type="molecule type" value="Genomic_DNA"/>
</dbReference>
<feature type="compositionally biased region" description="Basic and acidic residues" evidence="3">
    <location>
        <begin position="153"/>
        <end position="165"/>
    </location>
</feature>
<proteinExistence type="predicted"/>
<dbReference type="Gene3D" id="3.20.20.80">
    <property type="entry name" value="Glycosidases"/>
    <property type="match status" value="1"/>
</dbReference>
<feature type="chain" id="PRO_5019200521" evidence="4">
    <location>
        <begin position="24"/>
        <end position="620"/>
    </location>
</feature>
<keyword evidence="2" id="KW-0326">Glycosidase</keyword>
<dbReference type="Pfam" id="PF00128">
    <property type="entry name" value="Alpha-amylase"/>
    <property type="match status" value="1"/>
</dbReference>
<dbReference type="Pfam" id="PF09087">
    <property type="entry name" value="Cyc-maltodext_N"/>
    <property type="match status" value="1"/>
</dbReference>
<evidence type="ECO:0000256" key="3">
    <source>
        <dbReference type="SAM" id="MobiDB-lite"/>
    </source>
</evidence>
<dbReference type="PANTHER" id="PTHR10357">
    <property type="entry name" value="ALPHA-AMYLASE FAMILY MEMBER"/>
    <property type="match status" value="1"/>
</dbReference>
<dbReference type="InterPro" id="IPR015171">
    <property type="entry name" value="Cyc-maltodext_N"/>
</dbReference>
<keyword evidence="4" id="KW-0732">Signal</keyword>
<comment type="caution">
    <text evidence="6">The sequence shown here is derived from an EMBL/GenBank/DDBJ whole genome shotgun (WGS) entry which is preliminary data.</text>
</comment>
<dbReference type="SMART" id="SM00642">
    <property type="entry name" value="Aamy"/>
    <property type="match status" value="1"/>
</dbReference>
<dbReference type="Pfam" id="PF10438">
    <property type="entry name" value="Cyc-maltodext_C"/>
    <property type="match status" value="1"/>
</dbReference>
<dbReference type="InterPro" id="IPR006047">
    <property type="entry name" value="GH13_cat_dom"/>
</dbReference>
<feature type="domain" description="Glycosyl hydrolase family 13 catalytic" evidence="5">
    <location>
        <begin position="134"/>
        <end position="531"/>
    </location>
</feature>
<dbReference type="PANTHER" id="PTHR10357:SF210">
    <property type="entry name" value="MALTODEXTRIN GLUCOSIDASE"/>
    <property type="match status" value="1"/>
</dbReference>
<reference evidence="6 7" key="1">
    <citation type="submission" date="2018-07" db="EMBL/GenBank/DDBJ databases">
        <title>Draft genome sequence of Ancylomarina sp. M1P.</title>
        <authorList>
            <person name="Yadav S."/>
            <person name="Villanueva L."/>
            <person name="Damste J.S.S."/>
        </authorList>
    </citation>
    <scope>NUCLEOTIDE SEQUENCE [LARGE SCALE GENOMIC DNA]</scope>
    <source>
        <strain evidence="6 7">M1P</strain>
    </source>
</reference>
<dbReference type="InterPro" id="IPR017853">
    <property type="entry name" value="GH"/>
</dbReference>
<feature type="signal peptide" evidence="4">
    <location>
        <begin position="1"/>
        <end position="23"/>
    </location>
</feature>
<dbReference type="Proteomes" id="UP000285794">
    <property type="component" value="Unassembled WGS sequence"/>
</dbReference>
<dbReference type="AlphaFoldDB" id="A0A425XXN2"/>
<dbReference type="GO" id="GO:0016798">
    <property type="term" value="F:hydrolase activity, acting on glycosyl bonds"/>
    <property type="evidence" value="ECO:0007669"/>
    <property type="project" value="UniProtKB-KW"/>
</dbReference>
<accession>A0A425XXN2</accession>
<keyword evidence="6" id="KW-0456">Lyase</keyword>
<dbReference type="SUPFAM" id="SSF51011">
    <property type="entry name" value="Glycosyl hydrolase domain"/>
    <property type="match status" value="1"/>
</dbReference>
<dbReference type="InterPro" id="IPR014756">
    <property type="entry name" value="Ig_E-set"/>
</dbReference>
<feature type="region of interest" description="Disordered" evidence="3">
    <location>
        <begin position="140"/>
        <end position="165"/>
    </location>
</feature>
<evidence type="ECO:0000259" key="5">
    <source>
        <dbReference type="SMART" id="SM00642"/>
    </source>
</evidence>
<evidence type="ECO:0000256" key="4">
    <source>
        <dbReference type="SAM" id="SignalP"/>
    </source>
</evidence>
<keyword evidence="1" id="KW-0378">Hydrolase</keyword>
<dbReference type="Gene3D" id="2.60.40.1180">
    <property type="entry name" value="Golgi alpha-mannosidase II"/>
    <property type="match status" value="1"/>
</dbReference>
<keyword evidence="7" id="KW-1185">Reference proteome</keyword>
<dbReference type="RefSeq" id="WP_125031786.1">
    <property type="nucleotide sequence ID" value="NZ_JAPXVP010000005.1"/>
</dbReference>
<dbReference type="Gene3D" id="2.60.40.10">
    <property type="entry name" value="Immunoglobulins"/>
    <property type="match status" value="1"/>
</dbReference>
<evidence type="ECO:0000313" key="6">
    <source>
        <dbReference type="EMBL" id="RRG19438.1"/>
    </source>
</evidence>
<name>A0A425XXN2_9BACT</name>
<dbReference type="InterPro" id="IPR013783">
    <property type="entry name" value="Ig-like_fold"/>
</dbReference>
<protein>
    <submittedName>
        <fullName evidence="6">Alpha-amlyase</fullName>
    </submittedName>
</protein>
<evidence type="ECO:0000256" key="1">
    <source>
        <dbReference type="ARBA" id="ARBA00022801"/>
    </source>
</evidence>
<evidence type="ECO:0000313" key="7">
    <source>
        <dbReference type="Proteomes" id="UP000285794"/>
    </source>
</evidence>
<dbReference type="GO" id="GO:0016829">
    <property type="term" value="F:lyase activity"/>
    <property type="evidence" value="ECO:0007669"/>
    <property type="project" value="UniProtKB-KW"/>
</dbReference>
<gene>
    <name evidence="6" type="ORF">DWB61_15450</name>
</gene>
<dbReference type="OrthoDB" id="9805159at2"/>
<dbReference type="SUPFAM" id="SSF81296">
    <property type="entry name" value="E set domains"/>
    <property type="match status" value="1"/>
</dbReference>
<dbReference type="SUPFAM" id="SSF51445">
    <property type="entry name" value="(Trans)glycosidases"/>
    <property type="match status" value="1"/>
</dbReference>
<dbReference type="InterPro" id="IPR013780">
    <property type="entry name" value="Glyco_hydro_b"/>
</dbReference>
<sequence>MNGLKTLLIALSLTFICGTSSFAGKIKLDHVEPMFWWANMTNPKLQVMIHGENISDCRVAIDYPGVTVERVIKTYNPNYLFLDLLINKSAQAGTFDILFTNKGKTKATYNYELKQRRAGSAQRKGFDTSDVVYLTMPDRFSNGNPDNDSVDGMNDKLDRENPDGRHGGDIQGIINHLDYLQELGITAIWNTPLMEDNMAKVSYHTYAISDFYKIDARYGTNEDYARLSAEAKKRGIKLIIDIVTNHSASAHWWMKDLPSKDWVHTFPTFTNSNHRKSTTNDPYVSKVDYDLNFNGWFDTSMPDLNQKNDLLLTYLTQNTIWWIEFADLGGVRVDTYPYNDKDAMALYAAAIMNEYPNFNVVGETWLSTAAEISYWQEDALNHDGYNSNLPCVMDFSLLEAMTKAFDEKENWNKGLIRLYNSLSFDYFYPHPENLFTFMENHDTDRMMTVLNGDMRKYKMLMSFLLTTRGIPQLYYGGEILMEGRKSDGDGVMRIDFPGGWEGDARNAFTKEGRTERENEAFDFLKKLLNYRKDNPVLHTGKLKHFVPQDETYVYFRSNEEKTIMVIMNNDEDKAKTVDRKRFDEVMSGFISAKNVMTDEKLNDISTIEVPAKSVMILELR</sequence>
<organism evidence="6 7">
    <name type="scientific">Ancylomarina euxinus</name>
    <dbReference type="NCBI Taxonomy" id="2283627"/>
    <lineage>
        <taxon>Bacteria</taxon>
        <taxon>Pseudomonadati</taxon>
        <taxon>Bacteroidota</taxon>
        <taxon>Bacteroidia</taxon>
        <taxon>Marinilabiliales</taxon>
        <taxon>Marinifilaceae</taxon>
        <taxon>Ancylomarina</taxon>
    </lineage>
</organism>
<dbReference type="InterPro" id="IPR019492">
    <property type="entry name" value="Cyclo-malto-dextrinase_C"/>
</dbReference>
<dbReference type="CDD" id="cd11340">
    <property type="entry name" value="AmyAc_bac_CMD_like_3"/>
    <property type="match status" value="1"/>
</dbReference>